<accession>A0AAD1TRT9</accession>
<dbReference type="Proteomes" id="UP000789647">
    <property type="component" value="Chromosome"/>
</dbReference>
<evidence type="ECO:0000313" key="3">
    <source>
        <dbReference type="Proteomes" id="UP000789647"/>
    </source>
</evidence>
<keyword evidence="1" id="KW-0812">Transmembrane</keyword>
<dbReference type="AlphaFoldDB" id="A0AAD1TRT9"/>
<name>A0AAD1TRT9_CITFR</name>
<reference evidence="2" key="1">
    <citation type="submission" date="2022-05" db="EMBL/GenBank/DDBJ databases">
        <authorList>
            <person name="Alioto T."/>
            <person name="Alioto T."/>
            <person name="Gomez Garrido J."/>
        </authorList>
    </citation>
    <scope>NUCLEOTIDE SEQUENCE</scope>
    <source>
        <strain evidence="2">112</strain>
    </source>
</reference>
<evidence type="ECO:0008006" key="4">
    <source>
        <dbReference type="Google" id="ProtNLM"/>
    </source>
</evidence>
<gene>
    <name evidence="2" type="ORF">AI2935V1_1575</name>
</gene>
<dbReference type="SUPFAM" id="SSF56235">
    <property type="entry name" value="N-terminal nucleophile aminohydrolases (Ntn hydrolases)"/>
    <property type="match status" value="1"/>
</dbReference>
<dbReference type="EMBL" id="OW995941">
    <property type="protein sequence ID" value="CAH6577509.1"/>
    <property type="molecule type" value="Genomic_DNA"/>
</dbReference>
<dbReference type="RefSeq" id="WP_230137939.1">
    <property type="nucleotide sequence ID" value="NZ_OW995941.1"/>
</dbReference>
<feature type="transmembrane region" description="Helical" evidence="1">
    <location>
        <begin position="75"/>
        <end position="94"/>
    </location>
</feature>
<proteinExistence type="predicted"/>
<keyword evidence="1" id="KW-0472">Membrane</keyword>
<sequence length="166" mass="17630">MTTVAWDGKTLASDTQASTGDVVCSRNEQKIYTAPSSGWEVYGDKILAIGCSGDCGAEMELQDLMANGMTYATEFLPTFGFSAIAIIGAGRAYVISKKEGDTRANISLQVEPYAIGSGGLIARTAMRCGKDAREAVQVAIEMDCYSGGNVDSFTIDQPAFIIVRKD</sequence>
<organism evidence="2 3">
    <name type="scientific">Citrobacter freundii</name>
    <dbReference type="NCBI Taxonomy" id="546"/>
    <lineage>
        <taxon>Bacteria</taxon>
        <taxon>Pseudomonadati</taxon>
        <taxon>Pseudomonadota</taxon>
        <taxon>Gammaproteobacteria</taxon>
        <taxon>Enterobacterales</taxon>
        <taxon>Enterobacteriaceae</taxon>
        <taxon>Citrobacter</taxon>
        <taxon>Citrobacter freundii complex</taxon>
    </lineage>
</organism>
<keyword evidence="1" id="KW-1133">Transmembrane helix</keyword>
<evidence type="ECO:0000313" key="2">
    <source>
        <dbReference type="EMBL" id="CAH6577509.1"/>
    </source>
</evidence>
<dbReference type="InterPro" id="IPR029055">
    <property type="entry name" value="Ntn_hydrolases_N"/>
</dbReference>
<protein>
    <recommendedName>
        <fullName evidence="4">Proteasome subunit beta</fullName>
    </recommendedName>
</protein>
<evidence type="ECO:0000256" key="1">
    <source>
        <dbReference type="SAM" id="Phobius"/>
    </source>
</evidence>